<feature type="region of interest" description="Disordered" evidence="2">
    <location>
        <begin position="1"/>
        <end position="29"/>
    </location>
</feature>
<name>A0A7R9BS92_9CRUS</name>
<dbReference type="AlphaFoldDB" id="A0A7R9BS92"/>
<dbReference type="SUPFAM" id="SSF48366">
    <property type="entry name" value="Ras GEF"/>
    <property type="match status" value="1"/>
</dbReference>
<dbReference type="InterPro" id="IPR001895">
    <property type="entry name" value="RASGEF_cat_dom"/>
</dbReference>
<dbReference type="InterPro" id="IPR051853">
    <property type="entry name" value="SH2-Ras-GEF_adapter"/>
</dbReference>
<gene>
    <name evidence="4" type="ORF">NMOB1V02_LOCUS8254</name>
</gene>
<feature type="compositionally biased region" description="Polar residues" evidence="2">
    <location>
        <begin position="282"/>
        <end position="310"/>
    </location>
</feature>
<dbReference type="OrthoDB" id="2412973at2759"/>
<dbReference type="Pfam" id="PF00617">
    <property type="entry name" value="RasGEF"/>
    <property type="match status" value="1"/>
</dbReference>
<reference evidence="4" key="1">
    <citation type="submission" date="2020-11" db="EMBL/GenBank/DDBJ databases">
        <authorList>
            <person name="Tran Van P."/>
        </authorList>
    </citation>
    <scope>NUCLEOTIDE SEQUENCE</scope>
</reference>
<feature type="region of interest" description="Disordered" evidence="2">
    <location>
        <begin position="201"/>
        <end position="319"/>
    </location>
</feature>
<dbReference type="Gene3D" id="1.10.840.10">
    <property type="entry name" value="Ras guanine-nucleotide exchange factors catalytic domain"/>
    <property type="match status" value="1"/>
</dbReference>
<evidence type="ECO:0000256" key="2">
    <source>
        <dbReference type="SAM" id="MobiDB-lite"/>
    </source>
</evidence>
<evidence type="ECO:0000259" key="3">
    <source>
        <dbReference type="PROSITE" id="PS50009"/>
    </source>
</evidence>
<feature type="compositionally biased region" description="Low complexity" evidence="2">
    <location>
        <begin position="251"/>
        <end position="261"/>
    </location>
</feature>
<dbReference type="EMBL" id="OA884303">
    <property type="protein sequence ID" value="CAD7280596.1"/>
    <property type="molecule type" value="Genomic_DNA"/>
</dbReference>
<evidence type="ECO:0000256" key="1">
    <source>
        <dbReference type="PROSITE-ProRule" id="PRU00168"/>
    </source>
</evidence>
<sequence>MEKLASGKITSMSQRELEESPVRDTSMGQCVSSEATLAMSSGNRLYPLTYFPNQLTNPESSSTVGSPRSLFATSSSPLLYDTGTLSRPGSTSTVPGNRTAVLLGSWRTSTLSTPRLTSPVRDTSMGQCVSSEATLAMSSGETMSNGGVPGNDRRPHLSGSKSLPRIVKARNAGFKADGKVSPVKSHQDILGEPAQIIEAGGEKVALRKQPTSRASSRPPPVVVYGHGNGSEPEFLTNSVSYLPGGGNTGMSRSGSPSSSACSKRDSHDAPDYDTPPPPVLTTAVNKTRWTHRSSGSDSGMNSAESMTSGESESHSAKDSIARGDSSILSAFDVEHFQSLHVPSGGKMKLLDAEAYVSIKKTLFDRPAKVFASRITAIDIDLLKIVNDSDLGLGITSGIELITIPEGKQMRNDVIERVNCLSCFVAATIVQGDDDKERSELIHTWIQIADELRTAQGNLLGFAAVMLGIDSSPVQRLSSTWYKVRQTHTDSAHKFEARLRAIFKSMNDSRAPPSTPNTSVPYVLPLCYLLETCSEQDVSDSDSSSSFYSGSCAREKSLALLVAQVEEGMRLCQSASLFNACASRLLINGGLIGDDPMANDVLRTEFHLQYLFGVDGATAERGERFTKLRKLLDMLSRQCERGDHDYT</sequence>
<dbReference type="PANTHER" id="PTHR14247">
    <property type="entry name" value="BREAST CANCER ANTI-ESTROGEN RESISTANCE PROTEIN 3 HOMOLOG-LIKE PROTEIN"/>
    <property type="match status" value="1"/>
</dbReference>
<dbReference type="Proteomes" id="UP000678499">
    <property type="component" value="Unassembled WGS sequence"/>
</dbReference>
<organism evidence="4">
    <name type="scientific">Notodromas monacha</name>
    <dbReference type="NCBI Taxonomy" id="399045"/>
    <lineage>
        <taxon>Eukaryota</taxon>
        <taxon>Metazoa</taxon>
        <taxon>Ecdysozoa</taxon>
        <taxon>Arthropoda</taxon>
        <taxon>Crustacea</taxon>
        <taxon>Oligostraca</taxon>
        <taxon>Ostracoda</taxon>
        <taxon>Podocopa</taxon>
        <taxon>Podocopida</taxon>
        <taxon>Cypridocopina</taxon>
        <taxon>Cypridoidea</taxon>
        <taxon>Cyprididae</taxon>
        <taxon>Notodromas</taxon>
    </lineage>
</organism>
<feature type="domain" description="Ras-GEF" evidence="3">
    <location>
        <begin position="366"/>
        <end position="601"/>
    </location>
</feature>
<keyword evidence="5" id="KW-1185">Reference proteome</keyword>
<dbReference type="PANTHER" id="PTHR14247:SF8">
    <property type="entry name" value="RAS-GEF DOMAIN-CONTAINING PROTEIN"/>
    <property type="match status" value="1"/>
</dbReference>
<dbReference type="EMBL" id="CAJPEX010002266">
    <property type="protein sequence ID" value="CAG0920748.1"/>
    <property type="molecule type" value="Genomic_DNA"/>
</dbReference>
<feature type="region of interest" description="Disordered" evidence="2">
    <location>
        <begin position="137"/>
        <end position="161"/>
    </location>
</feature>
<dbReference type="GO" id="GO:0005085">
    <property type="term" value="F:guanyl-nucleotide exchange factor activity"/>
    <property type="evidence" value="ECO:0007669"/>
    <property type="project" value="UniProtKB-KW"/>
</dbReference>
<dbReference type="SMART" id="SM00147">
    <property type="entry name" value="RasGEF"/>
    <property type="match status" value="1"/>
</dbReference>
<evidence type="ECO:0000313" key="4">
    <source>
        <dbReference type="EMBL" id="CAD7280596.1"/>
    </source>
</evidence>
<accession>A0A7R9BS92</accession>
<proteinExistence type="predicted"/>
<dbReference type="InterPro" id="IPR036964">
    <property type="entry name" value="RASGEF_cat_dom_sf"/>
</dbReference>
<keyword evidence="1" id="KW-0344">Guanine-nucleotide releasing factor</keyword>
<protein>
    <recommendedName>
        <fullName evidence="3">Ras-GEF domain-containing protein</fullName>
    </recommendedName>
</protein>
<dbReference type="InterPro" id="IPR023578">
    <property type="entry name" value="Ras_GEF_dom_sf"/>
</dbReference>
<evidence type="ECO:0000313" key="5">
    <source>
        <dbReference type="Proteomes" id="UP000678499"/>
    </source>
</evidence>
<dbReference type="PROSITE" id="PS50009">
    <property type="entry name" value="RASGEF_CAT"/>
    <property type="match status" value="1"/>
</dbReference>
<dbReference type="GO" id="GO:0007264">
    <property type="term" value="P:small GTPase-mediated signal transduction"/>
    <property type="evidence" value="ECO:0007669"/>
    <property type="project" value="InterPro"/>
</dbReference>